<organism evidence="1 2">
    <name type="scientific">Spiromyces aspiralis</name>
    <dbReference type="NCBI Taxonomy" id="68401"/>
    <lineage>
        <taxon>Eukaryota</taxon>
        <taxon>Fungi</taxon>
        <taxon>Fungi incertae sedis</taxon>
        <taxon>Zoopagomycota</taxon>
        <taxon>Kickxellomycotina</taxon>
        <taxon>Kickxellomycetes</taxon>
        <taxon>Kickxellales</taxon>
        <taxon>Kickxellaceae</taxon>
        <taxon>Spiromyces</taxon>
    </lineage>
</organism>
<protein>
    <submittedName>
        <fullName evidence="1">Uncharacterized protein</fullName>
    </submittedName>
</protein>
<keyword evidence="2" id="KW-1185">Reference proteome</keyword>
<dbReference type="EMBL" id="JAMZIH010000876">
    <property type="protein sequence ID" value="KAJ1678763.1"/>
    <property type="molecule type" value="Genomic_DNA"/>
</dbReference>
<dbReference type="Proteomes" id="UP001145114">
    <property type="component" value="Unassembled WGS sequence"/>
</dbReference>
<sequence>MAPVELPLELKVRILRKLEMHHDGRMVLEMASSGSSWAEAARTVYWESVNIGNLMYRNQLAGMREFMDEGWRYVQRIVDDCSVSPADASPLFHTTYPRLRQLVVVPRPTLFQSGHFLEFLWLNQRLISEVHVYGHWRACMVIGRNPRRRIVCLRDIVRMLWIATFSNLRTLVFNVTIRAEQFTMLLKLHPLLELLSIYRLILDNVDDFLSNGPATSLLPPCSNYLKSFRIGRIIVINYPSVASPSPGNDDGGCDSNSAPAAATERHVLEALELFTPLTKPAIFPCLEKLTCGNVEDPSLPTLRRHDHYFRIFIFSTPLSRLSRLQVFHLHPQQARMVTVSAPNIECLILEYNRCQQHMQVLTQATKILLSGLSRLKYLQLRAREMIHDNTIIPNSLFVHENAPFDYGAADAAGIIYPFACKDLRVVEASTFAFESISVLNHLSQFRHLEMLSIDMGVLASTAQWPSYGAGIGSASFPELVYFELGGSGQIVFSSHEVSAMLRLFPCLRFFNPSAAKVSVDQLRRDFPYITLYNARHLFIEFPKVFF</sequence>
<evidence type="ECO:0000313" key="2">
    <source>
        <dbReference type="Proteomes" id="UP001145114"/>
    </source>
</evidence>
<accession>A0ACC1HQE5</accession>
<gene>
    <name evidence="1" type="ORF">EV182_003400</name>
</gene>
<name>A0ACC1HQE5_9FUNG</name>
<reference evidence="1" key="1">
    <citation type="submission" date="2022-06" db="EMBL/GenBank/DDBJ databases">
        <title>Phylogenomic reconstructions and comparative analyses of Kickxellomycotina fungi.</title>
        <authorList>
            <person name="Reynolds N.K."/>
            <person name="Stajich J.E."/>
            <person name="Barry K."/>
            <person name="Grigoriev I.V."/>
            <person name="Crous P."/>
            <person name="Smith M.E."/>
        </authorList>
    </citation>
    <scope>NUCLEOTIDE SEQUENCE</scope>
    <source>
        <strain evidence="1">RSA 2271</strain>
    </source>
</reference>
<evidence type="ECO:0000313" key="1">
    <source>
        <dbReference type="EMBL" id="KAJ1678763.1"/>
    </source>
</evidence>
<proteinExistence type="predicted"/>
<comment type="caution">
    <text evidence="1">The sequence shown here is derived from an EMBL/GenBank/DDBJ whole genome shotgun (WGS) entry which is preliminary data.</text>
</comment>